<evidence type="ECO:0000313" key="1">
    <source>
        <dbReference type="EMBL" id="PWN18510.1"/>
    </source>
</evidence>
<dbReference type="AlphaFoldDB" id="A0A316TZU9"/>
<dbReference type="RefSeq" id="XP_025345670.1">
    <property type="nucleotide sequence ID" value="XM_025495506.1"/>
</dbReference>
<dbReference type="EMBL" id="KZ819336">
    <property type="protein sequence ID" value="PWN18510.1"/>
    <property type="molecule type" value="Genomic_DNA"/>
</dbReference>
<reference evidence="1 2" key="1">
    <citation type="journal article" date="2018" name="Mol. Biol. Evol.">
        <title>Broad Genomic Sampling Reveals a Smut Pathogenic Ancestry of the Fungal Clade Ustilaginomycotina.</title>
        <authorList>
            <person name="Kijpornyongpan T."/>
            <person name="Mondo S.J."/>
            <person name="Barry K."/>
            <person name="Sandor L."/>
            <person name="Lee J."/>
            <person name="Lipzen A."/>
            <person name="Pangilinan J."/>
            <person name="LaButti K."/>
            <person name="Hainaut M."/>
            <person name="Henrissat B."/>
            <person name="Grigoriev I.V."/>
            <person name="Spatafora J.W."/>
            <person name="Aime M.C."/>
        </authorList>
    </citation>
    <scope>NUCLEOTIDE SEQUENCE [LARGE SCALE GENOMIC DNA]</scope>
    <source>
        <strain evidence="1 2">MCA 4718</strain>
    </source>
</reference>
<accession>A0A316TZU9</accession>
<sequence length="76" mass="8664">MSYRCLSPRFRSITPDYAGRTSHSRPELRRVDKRCVLARANDGTLARRRRRAVQSCFAPATQLTVCATPSDLRLAR</sequence>
<keyword evidence="2" id="KW-1185">Reference proteome</keyword>
<proteinExistence type="predicted"/>
<dbReference type="Proteomes" id="UP000245942">
    <property type="component" value="Unassembled WGS sequence"/>
</dbReference>
<name>A0A316TZU9_9BASI</name>
<evidence type="ECO:0000313" key="2">
    <source>
        <dbReference type="Proteomes" id="UP000245942"/>
    </source>
</evidence>
<organism evidence="1 2">
    <name type="scientific">Pseudomicrostroma glucosiphilum</name>
    <dbReference type="NCBI Taxonomy" id="1684307"/>
    <lineage>
        <taxon>Eukaryota</taxon>
        <taxon>Fungi</taxon>
        <taxon>Dikarya</taxon>
        <taxon>Basidiomycota</taxon>
        <taxon>Ustilaginomycotina</taxon>
        <taxon>Exobasidiomycetes</taxon>
        <taxon>Microstromatales</taxon>
        <taxon>Microstromatales incertae sedis</taxon>
        <taxon>Pseudomicrostroma</taxon>
    </lineage>
</organism>
<gene>
    <name evidence="1" type="ORF">BCV69DRAFT_76341</name>
</gene>
<dbReference type="GeneID" id="37017240"/>
<protein>
    <submittedName>
        <fullName evidence="1">Uncharacterized protein</fullName>
    </submittedName>
</protein>